<organism evidence="10 11">
    <name type="scientific">Aureimonas endophytica</name>
    <dbReference type="NCBI Taxonomy" id="2027858"/>
    <lineage>
        <taxon>Bacteria</taxon>
        <taxon>Pseudomonadati</taxon>
        <taxon>Pseudomonadota</taxon>
        <taxon>Alphaproteobacteria</taxon>
        <taxon>Hyphomicrobiales</taxon>
        <taxon>Aurantimonadaceae</taxon>
        <taxon>Aureimonas</taxon>
    </lineage>
</organism>
<comment type="caution">
    <text evidence="10">The sequence shown here is derived from an EMBL/GenBank/DDBJ whole genome shotgun (WGS) entry which is preliminary data.</text>
</comment>
<evidence type="ECO:0000313" key="11">
    <source>
        <dbReference type="Proteomes" id="UP000644699"/>
    </source>
</evidence>
<keyword evidence="4" id="KW-0349">Heme</keyword>
<dbReference type="Pfam" id="PF14522">
    <property type="entry name" value="Cytochrome_C7"/>
    <property type="match status" value="1"/>
</dbReference>
<evidence type="ECO:0000256" key="3">
    <source>
        <dbReference type="ARBA" id="ARBA00022448"/>
    </source>
</evidence>
<protein>
    <submittedName>
        <fullName evidence="10">Cytochrome c</fullName>
    </submittedName>
</protein>
<evidence type="ECO:0000256" key="7">
    <source>
        <dbReference type="ARBA" id="ARBA00023004"/>
    </source>
</evidence>
<dbReference type="Proteomes" id="UP000644699">
    <property type="component" value="Unassembled WGS sequence"/>
</dbReference>
<keyword evidence="7" id="KW-0408">Iron</keyword>
<dbReference type="AlphaFoldDB" id="A0A916ZQT4"/>
<dbReference type="CDD" id="cd08168">
    <property type="entry name" value="Cytochrom_C3"/>
    <property type="match status" value="1"/>
</dbReference>
<reference evidence="10" key="1">
    <citation type="journal article" date="2014" name="Int. J. Syst. Evol. Microbiol.">
        <title>Complete genome sequence of Corynebacterium casei LMG S-19264T (=DSM 44701T), isolated from a smear-ripened cheese.</title>
        <authorList>
            <consortium name="US DOE Joint Genome Institute (JGI-PGF)"/>
            <person name="Walter F."/>
            <person name="Albersmeier A."/>
            <person name="Kalinowski J."/>
            <person name="Ruckert C."/>
        </authorList>
    </citation>
    <scope>NUCLEOTIDE SEQUENCE</scope>
    <source>
        <strain evidence="10">CGMCC 1.15367</strain>
    </source>
</reference>
<evidence type="ECO:0000256" key="2">
    <source>
        <dbReference type="ARBA" id="ARBA00004196"/>
    </source>
</evidence>
<keyword evidence="3" id="KW-0813">Transport</keyword>
<dbReference type="Pfam" id="PF14537">
    <property type="entry name" value="Cytochrom_c3_2"/>
    <property type="match status" value="1"/>
</dbReference>
<proteinExistence type="predicted"/>
<evidence type="ECO:0000259" key="9">
    <source>
        <dbReference type="Pfam" id="PF14537"/>
    </source>
</evidence>
<evidence type="ECO:0000259" key="8">
    <source>
        <dbReference type="Pfam" id="PF14522"/>
    </source>
</evidence>
<comment type="subcellular location">
    <subcellularLocation>
        <location evidence="2">Cell envelope</location>
    </subcellularLocation>
</comment>
<dbReference type="InterPro" id="IPR029467">
    <property type="entry name" value="Cyt_c7-like"/>
</dbReference>
<feature type="domain" description="Tetrahaem cytochrome" evidence="9">
    <location>
        <begin position="132"/>
        <end position="217"/>
    </location>
</feature>
<keyword evidence="6" id="KW-0249">Electron transport</keyword>
<evidence type="ECO:0000256" key="4">
    <source>
        <dbReference type="ARBA" id="ARBA00022617"/>
    </source>
</evidence>
<dbReference type="InterPro" id="IPR036280">
    <property type="entry name" value="Multihaem_cyt_sf"/>
</dbReference>
<dbReference type="PANTHER" id="PTHR39425:SF1">
    <property type="entry name" value="CYTOCHROME C7-LIKE DOMAIN-CONTAINING PROTEIN"/>
    <property type="match status" value="1"/>
</dbReference>
<dbReference type="InterPro" id="IPR012286">
    <property type="entry name" value="Tetrahaem_cytochrome"/>
</dbReference>
<sequence length="218" mass="23838">MPQIFQPGATTYARMLLAALALGPLALVLLAYLLMGSPYVTGQDVTLDQLPPFSHAHHVRQLGIGCAMCHSQVEETAFAGMPTTNVCMSCHSQIWTNAAMLAPVRESLAENRPLQWHRVNNLPDYVYFNHAVHVQNGVGCSSCHGDVTAMPLIRQAAPLTMGWCLDCHKAPERQLRPQAAIYDFKWQPPPDQAARGAALVAAHGIDKAHLLDCTVCHR</sequence>
<comment type="cofactor">
    <cofactor evidence="1">
        <name>heme c</name>
        <dbReference type="ChEBI" id="CHEBI:61717"/>
    </cofactor>
</comment>
<keyword evidence="5" id="KW-0479">Metal-binding</keyword>
<dbReference type="EMBL" id="BMIQ01000004">
    <property type="protein sequence ID" value="GGE07709.1"/>
    <property type="molecule type" value="Genomic_DNA"/>
</dbReference>
<dbReference type="PANTHER" id="PTHR39425">
    <property type="entry name" value="LIPOPROTEIN CYTOCHROME C"/>
    <property type="match status" value="1"/>
</dbReference>
<gene>
    <name evidence="10" type="ORF">GCM10011390_28440</name>
</gene>
<dbReference type="Gene3D" id="3.90.10.10">
    <property type="entry name" value="Cytochrome C3"/>
    <property type="match status" value="2"/>
</dbReference>
<evidence type="ECO:0000256" key="1">
    <source>
        <dbReference type="ARBA" id="ARBA00001926"/>
    </source>
</evidence>
<accession>A0A916ZQT4</accession>
<evidence type="ECO:0000313" key="10">
    <source>
        <dbReference type="EMBL" id="GGE07709.1"/>
    </source>
</evidence>
<evidence type="ECO:0000256" key="5">
    <source>
        <dbReference type="ARBA" id="ARBA00022723"/>
    </source>
</evidence>
<dbReference type="RefSeq" id="WP_188909546.1">
    <property type="nucleotide sequence ID" value="NZ_BMIQ01000004.1"/>
</dbReference>
<feature type="domain" description="Cytochrome c7-like" evidence="8">
    <location>
        <begin position="53"/>
        <end position="93"/>
    </location>
</feature>
<name>A0A916ZQT4_9HYPH</name>
<reference evidence="10" key="2">
    <citation type="submission" date="2020-09" db="EMBL/GenBank/DDBJ databases">
        <authorList>
            <person name="Sun Q."/>
            <person name="Zhou Y."/>
        </authorList>
    </citation>
    <scope>NUCLEOTIDE SEQUENCE</scope>
    <source>
        <strain evidence="10">CGMCC 1.15367</strain>
    </source>
</reference>
<dbReference type="SUPFAM" id="SSF48695">
    <property type="entry name" value="Multiheme cytochromes"/>
    <property type="match status" value="1"/>
</dbReference>
<evidence type="ECO:0000256" key="6">
    <source>
        <dbReference type="ARBA" id="ARBA00022982"/>
    </source>
</evidence>
<keyword evidence="11" id="KW-1185">Reference proteome</keyword>